<evidence type="ECO:0000256" key="7">
    <source>
        <dbReference type="ARBA" id="ARBA00023136"/>
    </source>
</evidence>
<evidence type="ECO:0000256" key="9">
    <source>
        <dbReference type="SAM" id="MobiDB-lite"/>
    </source>
</evidence>
<dbReference type="GO" id="GO:0006890">
    <property type="term" value="P:retrograde vesicle-mediated transport, Golgi to endoplasmic reticulum"/>
    <property type="evidence" value="ECO:0007669"/>
    <property type="project" value="EnsemblFungi"/>
</dbReference>
<dbReference type="RefSeq" id="XP_007374327.1">
    <property type="nucleotide sequence ID" value="XM_007374265.1"/>
</dbReference>
<evidence type="ECO:0000313" key="12">
    <source>
        <dbReference type="EMBL" id="EGW32812.1"/>
    </source>
</evidence>
<evidence type="ECO:0000313" key="13">
    <source>
        <dbReference type="Proteomes" id="UP000000709"/>
    </source>
</evidence>
<evidence type="ECO:0000256" key="10">
    <source>
        <dbReference type="SAM" id="Phobius"/>
    </source>
</evidence>
<gene>
    <name evidence="12" type="ORF">SPAPADRAFT_54822</name>
</gene>
<evidence type="ECO:0000256" key="6">
    <source>
        <dbReference type="ARBA" id="ARBA00023034"/>
    </source>
</evidence>
<dbReference type="InterPro" id="IPR000727">
    <property type="entry name" value="T_SNARE_dom"/>
</dbReference>
<keyword evidence="5 10" id="KW-1133">Transmembrane helix</keyword>
<dbReference type="GO" id="GO:0030134">
    <property type="term" value="C:COPII-coated ER to Golgi transport vesicle"/>
    <property type="evidence" value="ECO:0007669"/>
    <property type="project" value="EnsemblFungi"/>
</dbReference>
<keyword evidence="13" id="KW-1185">Reference proteome</keyword>
<evidence type="ECO:0000256" key="8">
    <source>
        <dbReference type="ARBA" id="ARBA00046280"/>
    </source>
</evidence>
<dbReference type="eggNOG" id="KOG3385">
    <property type="taxonomic scope" value="Eukaryota"/>
</dbReference>
<dbReference type="GO" id="GO:0048280">
    <property type="term" value="P:vesicle fusion with Golgi apparatus"/>
    <property type="evidence" value="ECO:0007669"/>
    <property type="project" value="EnsemblFungi"/>
</dbReference>
<protein>
    <recommendedName>
        <fullName evidence="11">t-SNARE coiled-coil homology domain-containing protein</fullName>
    </recommendedName>
</protein>
<dbReference type="GeneID" id="18871893"/>
<evidence type="ECO:0000256" key="2">
    <source>
        <dbReference type="ARBA" id="ARBA00022448"/>
    </source>
</evidence>
<dbReference type="Proteomes" id="UP000000709">
    <property type="component" value="Unassembled WGS sequence"/>
</dbReference>
<feature type="domain" description="T-SNARE coiled-coil homology" evidence="11">
    <location>
        <begin position="48"/>
        <end position="110"/>
    </location>
</feature>
<dbReference type="OMA" id="MNRMLIM"/>
<dbReference type="HOGENOM" id="CLU_086133_1_1_1"/>
<keyword evidence="7 10" id="KW-0472">Membrane</keyword>
<dbReference type="GO" id="GO:0000139">
    <property type="term" value="C:Golgi membrane"/>
    <property type="evidence" value="ECO:0007669"/>
    <property type="project" value="UniProtKB-SubCell"/>
</dbReference>
<evidence type="ECO:0000256" key="1">
    <source>
        <dbReference type="ARBA" id="ARBA00004394"/>
    </source>
</evidence>
<evidence type="ECO:0000256" key="4">
    <source>
        <dbReference type="ARBA" id="ARBA00022927"/>
    </source>
</evidence>
<feature type="transmembrane region" description="Helical" evidence="10">
    <location>
        <begin position="120"/>
        <end position="137"/>
    </location>
</feature>
<dbReference type="SUPFAM" id="SSF58038">
    <property type="entry name" value="SNARE fusion complex"/>
    <property type="match status" value="1"/>
</dbReference>
<dbReference type="GO" id="GO:0006886">
    <property type="term" value="P:intracellular protein transport"/>
    <property type="evidence" value="ECO:0007669"/>
    <property type="project" value="EnsemblFungi"/>
</dbReference>
<dbReference type="GO" id="GO:0005789">
    <property type="term" value="C:endoplasmic reticulum membrane"/>
    <property type="evidence" value="ECO:0007669"/>
    <property type="project" value="EnsemblFungi"/>
</dbReference>
<dbReference type="InParanoid" id="G3AMG0"/>
<organism evidence="13">
    <name type="scientific">Spathaspora passalidarum (strain NRRL Y-27907 / 11-Y1)</name>
    <dbReference type="NCBI Taxonomy" id="619300"/>
    <lineage>
        <taxon>Eukaryota</taxon>
        <taxon>Fungi</taxon>
        <taxon>Dikarya</taxon>
        <taxon>Ascomycota</taxon>
        <taxon>Saccharomycotina</taxon>
        <taxon>Pichiomycetes</taxon>
        <taxon>Debaryomycetaceae</taxon>
        <taxon>Spathaspora</taxon>
    </lineage>
</organism>
<keyword evidence="4" id="KW-0653">Protein transport</keyword>
<keyword evidence="2" id="KW-0813">Transport</keyword>
<feature type="region of interest" description="Disordered" evidence="9">
    <location>
        <begin position="1"/>
        <end position="48"/>
    </location>
</feature>
<dbReference type="EMBL" id="GL996501">
    <property type="protein sequence ID" value="EGW32812.1"/>
    <property type="molecule type" value="Genomic_DNA"/>
</dbReference>
<proteinExistence type="predicted"/>
<reference evidence="12 13" key="1">
    <citation type="journal article" date="2011" name="Proc. Natl. Acad. Sci. U.S.A.">
        <title>Comparative genomics of xylose-fermenting fungi for enhanced biofuel production.</title>
        <authorList>
            <person name="Wohlbach D.J."/>
            <person name="Kuo A."/>
            <person name="Sato T.K."/>
            <person name="Potts K.M."/>
            <person name="Salamov A.A."/>
            <person name="LaButti K.M."/>
            <person name="Sun H."/>
            <person name="Clum A."/>
            <person name="Pangilinan J.L."/>
            <person name="Lindquist E.A."/>
            <person name="Lucas S."/>
            <person name="Lapidus A."/>
            <person name="Jin M."/>
            <person name="Gunawan C."/>
            <person name="Balan V."/>
            <person name="Dale B.E."/>
            <person name="Jeffries T.W."/>
            <person name="Zinkel R."/>
            <person name="Barry K.W."/>
            <person name="Grigoriev I.V."/>
            <person name="Gasch A.P."/>
        </authorList>
    </citation>
    <scope>NUCLEOTIDE SEQUENCE [LARGE SCALE GENOMIC DNA]</scope>
    <source>
        <strain evidence="13">NRRL Y-27907 / 11-Y1</strain>
    </source>
</reference>
<dbReference type="AlphaFoldDB" id="G3AMG0"/>
<dbReference type="GO" id="GO:0005484">
    <property type="term" value="F:SNAP receptor activity"/>
    <property type="evidence" value="ECO:0007669"/>
    <property type="project" value="EnsemblFungi"/>
</dbReference>
<feature type="compositionally biased region" description="Polar residues" evidence="9">
    <location>
        <begin position="1"/>
        <end position="29"/>
    </location>
</feature>
<dbReference type="PANTHER" id="PTHR12791">
    <property type="entry name" value="GOLGI SNARE BET1-RELATED"/>
    <property type="match status" value="1"/>
</dbReference>
<dbReference type="PROSITE" id="PS50192">
    <property type="entry name" value="T_SNARE"/>
    <property type="match status" value="1"/>
</dbReference>
<dbReference type="GO" id="GO:0031201">
    <property type="term" value="C:SNARE complex"/>
    <property type="evidence" value="ECO:0007669"/>
    <property type="project" value="EnsemblFungi"/>
</dbReference>
<dbReference type="STRING" id="619300.G3AMG0"/>
<dbReference type="OrthoDB" id="261831at2759"/>
<dbReference type="InterPro" id="IPR039899">
    <property type="entry name" value="BET1_SNARE"/>
</dbReference>
<accession>G3AMG0</accession>
<name>G3AMG0_SPAPN</name>
<evidence type="ECO:0000259" key="11">
    <source>
        <dbReference type="PROSITE" id="PS50192"/>
    </source>
</evidence>
<dbReference type="KEGG" id="spaa:SPAPADRAFT_54822"/>
<dbReference type="FunCoup" id="G3AMG0">
    <property type="interactions" value="257"/>
</dbReference>
<evidence type="ECO:0000256" key="5">
    <source>
        <dbReference type="ARBA" id="ARBA00022989"/>
    </source>
</evidence>
<keyword evidence="3 10" id="KW-0812">Transmembrane</keyword>
<dbReference type="GO" id="GO:0006888">
    <property type="term" value="P:endoplasmic reticulum to Golgi vesicle-mediated transport"/>
    <property type="evidence" value="ECO:0007669"/>
    <property type="project" value="EnsemblFungi"/>
</dbReference>
<sequence>MSRYSADQQDLRTQLFSTTTTRRVPNRTASPYDPIPAPSAKHSESMLSSLESQNNDDVNVMNEKVAMLKNLGVKIGVEINKGIKLNDDITNSFEKGSVNLKNTFNHMVVMSKRAGITWKMWLLVFTIVGIWFFWIWLF</sequence>
<evidence type="ECO:0000256" key="3">
    <source>
        <dbReference type="ARBA" id="ARBA00022692"/>
    </source>
</evidence>
<keyword evidence="6" id="KW-0333">Golgi apparatus</keyword>
<comment type="subcellular location">
    <subcellularLocation>
        <location evidence="8">Endomembrane system</location>
        <topology evidence="8">Single-pass type IV membrane protein</topology>
    </subcellularLocation>
    <subcellularLocation>
        <location evidence="1">Golgi apparatus membrane</location>
    </subcellularLocation>
</comment>
<dbReference type="CDD" id="cd15853">
    <property type="entry name" value="SNARE_Bet1"/>
    <property type="match status" value="1"/>
</dbReference>